<feature type="transmembrane region" description="Helical" evidence="1">
    <location>
        <begin position="9"/>
        <end position="30"/>
    </location>
</feature>
<feature type="domain" description="NfeD-like C-terminal" evidence="2">
    <location>
        <begin position="88"/>
        <end position="144"/>
    </location>
</feature>
<reference evidence="3 4" key="1">
    <citation type="submission" date="2017-07" db="EMBL/GenBank/DDBJ databases">
        <title>Complete Genome Sequence of the cosmetic ferment Vitreoscilla filiformis (ATCC15551).</title>
        <authorList>
            <person name="Contreras S."/>
            <person name="Sagory-Zalkind P."/>
            <person name="Blanquart H."/>
            <person name="Iltis A."/>
            <person name="Morand S.C."/>
        </authorList>
    </citation>
    <scope>NUCLEOTIDE SEQUENCE [LARGE SCALE GENOMIC DNA]</scope>
    <source>
        <strain evidence="3 4">ATCC 15551</strain>
    </source>
</reference>
<dbReference type="RefSeq" id="WP_089416184.1">
    <property type="nucleotide sequence ID" value="NZ_CP022423.1"/>
</dbReference>
<name>A0A221KD65_VITFI</name>
<dbReference type="Pfam" id="PF01957">
    <property type="entry name" value="NfeD"/>
    <property type="match status" value="1"/>
</dbReference>
<evidence type="ECO:0000313" key="3">
    <source>
        <dbReference type="EMBL" id="ASM76966.1"/>
    </source>
</evidence>
<keyword evidence="4" id="KW-1185">Reference proteome</keyword>
<dbReference type="InterPro" id="IPR002810">
    <property type="entry name" value="NfeD-like_C"/>
</dbReference>
<dbReference type="OrthoDB" id="5654021at2"/>
<proteinExistence type="predicted"/>
<evidence type="ECO:0000259" key="2">
    <source>
        <dbReference type="Pfam" id="PF01957"/>
    </source>
</evidence>
<keyword evidence="1" id="KW-0812">Transmembrane</keyword>
<protein>
    <recommendedName>
        <fullName evidence="2">NfeD-like C-terminal domain-containing protein</fullName>
    </recommendedName>
</protein>
<evidence type="ECO:0000256" key="1">
    <source>
        <dbReference type="SAM" id="Phobius"/>
    </source>
</evidence>
<evidence type="ECO:0000313" key="4">
    <source>
        <dbReference type="Proteomes" id="UP000199729"/>
    </source>
</evidence>
<sequence length="147" mass="15698">MEHFSAPTLWLIVAGVLVIIELLTGTFYLLMMAMGAVAGAMAAYFGASVTLQLASASLLGGGAVALWHAHMRRQQASEQPASRNRDVNLDIGERVHVTAWEPDGTTRVQYRGSGWQARLAPGAQPQSGQHFVVAVEGNWLVLMPSGA</sequence>
<dbReference type="AlphaFoldDB" id="A0A221KD65"/>
<accession>A0A221KD65</accession>
<dbReference type="KEGG" id="vff:VITFI_CDS1188"/>
<dbReference type="EMBL" id="CP022423">
    <property type="protein sequence ID" value="ASM76966.1"/>
    <property type="molecule type" value="Genomic_DNA"/>
</dbReference>
<feature type="transmembrane region" description="Helical" evidence="1">
    <location>
        <begin position="42"/>
        <end position="67"/>
    </location>
</feature>
<keyword evidence="1" id="KW-1133">Transmembrane helix</keyword>
<organism evidence="3 4">
    <name type="scientific">Vitreoscilla filiformis</name>
    <dbReference type="NCBI Taxonomy" id="63"/>
    <lineage>
        <taxon>Bacteria</taxon>
        <taxon>Pseudomonadati</taxon>
        <taxon>Pseudomonadota</taxon>
        <taxon>Betaproteobacteria</taxon>
        <taxon>Neisseriales</taxon>
        <taxon>Neisseriaceae</taxon>
        <taxon>Vitreoscilla</taxon>
    </lineage>
</organism>
<gene>
    <name evidence="3" type="ORF">VITFI_CDS1188</name>
</gene>
<keyword evidence="1" id="KW-0472">Membrane</keyword>
<dbReference type="Proteomes" id="UP000199729">
    <property type="component" value="Chromosome"/>
</dbReference>